<dbReference type="EMBL" id="UINC01151860">
    <property type="protein sequence ID" value="SVD45716.1"/>
    <property type="molecule type" value="Genomic_DNA"/>
</dbReference>
<feature type="non-terminal residue" evidence="1">
    <location>
        <position position="67"/>
    </location>
</feature>
<proteinExistence type="predicted"/>
<accession>A0A382VGQ9</accession>
<gene>
    <name evidence="1" type="ORF">METZ01_LOCUS398570</name>
</gene>
<name>A0A382VGQ9_9ZZZZ</name>
<sequence>MFVATSTTAQIRDLTTLQERRGLLSLSSDSLMSVRIRLVAQKDSLSARAESLWTQDPESYELLRTRA</sequence>
<organism evidence="1">
    <name type="scientific">marine metagenome</name>
    <dbReference type="NCBI Taxonomy" id="408172"/>
    <lineage>
        <taxon>unclassified sequences</taxon>
        <taxon>metagenomes</taxon>
        <taxon>ecological metagenomes</taxon>
    </lineage>
</organism>
<dbReference type="AlphaFoldDB" id="A0A382VGQ9"/>
<protein>
    <submittedName>
        <fullName evidence="1">Uncharacterized protein</fullName>
    </submittedName>
</protein>
<reference evidence="1" key="1">
    <citation type="submission" date="2018-05" db="EMBL/GenBank/DDBJ databases">
        <authorList>
            <person name="Lanie J.A."/>
            <person name="Ng W.-L."/>
            <person name="Kazmierczak K.M."/>
            <person name="Andrzejewski T.M."/>
            <person name="Davidsen T.M."/>
            <person name="Wayne K.J."/>
            <person name="Tettelin H."/>
            <person name="Glass J.I."/>
            <person name="Rusch D."/>
            <person name="Podicherti R."/>
            <person name="Tsui H.-C.T."/>
            <person name="Winkler M.E."/>
        </authorList>
    </citation>
    <scope>NUCLEOTIDE SEQUENCE</scope>
</reference>
<evidence type="ECO:0000313" key="1">
    <source>
        <dbReference type="EMBL" id="SVD45716.1"/>
    </source>
</evidence>